<protein>
    <submittedName>
        <fullName evidence="2">Uncharacterized protein</fullName>
    </submittedName>
</protein>
<accession>A0A402BDB3</accession>
<gene>
    <name evidence="2" type="ORF">KDA_48770</name>
</gene>
<evidence type="ECO:0000313" key="2">
    <source>
        <dbReference type="EMBL" id="GCE29393.1"/>
    </source>
</evidence>
<dbReference type="AlphaFoldDB" id="A0A402BDB3"/>
<organism evidence="2 3">
    <name type="scientific">Dictyobacter alpinus</name>
    <dbReference type="NCBI Taxonomy" id="2014873"/>
    <lineage>
        <taxon>Bacteria</taxon>
        <taxon>Bacillati</taxon>
        <taxon>Chloroflexota</taxon>
        <taxon>Ktedonobacteria</taxon>
        <taxon>Ktedonobacterales</taxon>
        <taxon>Dictyobacteraceae</taxon>
        <taxon>Dictyobacter</taxon>
    </lineage>
</organism>
<evidence type="ECO:0000256" key="1">
    <source>
        <dbReference type="SAM" id="MobiDB-lite"/>
    </source>
</evidence>
<keyword evidence="3" id="KW-1185">Reference proteome</keyword>
<dbReference type="RefSeq" id="WP_126629664.1">
    <property type="nucleotide sequence ID" value="NZ_BIFT01000002.1"/>
</dbReference>
<feature type="region of interest" description="Disordered" evidence="1">
    <location>
        <begin position="1"/>
        <end position="32"/>
    </location>
</feature>
<dbReference type="EMBL" id="BIFT01000002">
    <property type="protein sequence ID" value="GCE29393.1"/>
    <property type="molecule type" value="Genomic_DNA"/>
</dbReference>
<reference evidence="3" key="1">
    <citation type="submission" date="2018-12" db="EMBL/GenBank/DDBJ databases">
        <title>Tengunoibacter tsumagoiensis gen. nov., sp. nov., Dictyobacter kobayashii sp. nov., D. alpinus sp. nov., and D. joshuensis sp. nov. and description of Dictyobacteraceae fam. nov. within the order Ktedonobacterales isolated from Tengu-no-mugimeshi.</title>
        <authorList>
            <person name="Wang C.M."/>
            <person name="Zheng Y."/>
            <person name="Sakai Y."/>
            <person name="Toyoda A."/>
            <person name="Minakuchi Y."/>
            <person name="Abe K."/>
            <person name="Yokota A."/>
            <person name="Yabe S."/>
        </authorList>
    </citation>
    <scope>NUCLEOTIDE SEQUENCE [LARGE SCALE GENOMIC DNA]</scope>
    <source>
        <strain evidence="3">Uno16</strain>
    </source>
</reference>
<sequence>MATRSASYTYERKNQDPIHFTSRVSPGTNGRDAVDATEQRVDVRAIMMGRMSLQKTAAATAWK</sequence>
<evidence type="ECO:0000313" key="3">
    <source>
        <dbReference type="Proteomes" id="UP000287171"/>
    </source>
</evidence>
<proteinExistence type="predicted"/>
<comment type="caution">
    <text evidence="2">The sequence shown here is derived from an EMBL/GenBank/DDBJ whole genome shotgun (WGS) entry which is preliminary data.</text>
</comment>
<dbReference type="Proteomes" id="UP000287171">
    <property type="component" value="Unassembled WGS sequence"/>
</dbReference>
<name>A0A402BDB3_9CHLR</name>